<feature type="binding site" evidence="11">
    <location>
        <position position="110"/>
    </location>
    <ligand>
        <name>L-histidine</name>
        <dbReference type="ChEBI" id="CHEBI:57595"/>
    </ligand>
</feature>
<dbReference type="NCBIfam" id="TIGR00442">
    <property type="entry name" value="hisS"/>
    <property type="match status" value="1"/>
</dbReference>
<dbReference type="InterPro" id="IPR004154">
    <property type="entry name" value="Anticodon-bd"/>
</dbReference>
<dbReference type="GO" id="GO:0005737">
    <property type="term" value="C:cytoplasm"/>
    <property type="evidence" value="ECO:0007669"/>
    <property type="project" value="UniProtKB-SubCell"/>
</dbReference>
<dbReference type="GO" id="GO:0004821">
    <property type="term" value="F:histidine-tRNA ligase activity"/>
    <property type="evidence" value="ECO:0007669"/>
    <property type="project" value="UniProtKB-UniRule"/>
</dbReference>
<comment type="similarity">
    <text evidence="1 10">Belongs to the class-II aminoacyl-tRNA synthetase family.</text>
</comment>
<dbReference type="InterPro" id="IPR036621">
    <property type="entry name" value="Anticodon-bd_dom_sf"/>
</dbReference>
<dbReference type="GO" id="GO:0005524">
    <property type="term" value="F:ATP binding"/>
    <property type="evidence" value="ECO:0007669"/>
    <property type="project" value="UniProtKB-UniRule"/>
</dbReference>
<feature type="domain" description="Aminoacyl-transfer RNA synthetases class-II family profile" evidence="12">
    <location>
        <begin position="1"/>
        <end position="327"/>
    </location>
</feature>
<dbReference type="InterPro" id="IPR033656">
    <property type="entry name" value="HisRS_anticodon"/>
</dbReference>
<evidence type="ECO:0000313" key="14">
    <source>
        <dbReference type="Proteomes" id="UP000223527"/>
    </source>
</evidence>
<dbReference type="CDD" id="cd00773">
    <property type="entry name" value="HisRS-like_core"/>
    <property type="match status" value="1"/>
</dbReference>
<feature type="binding site" evidence="11">
    <location>
        <position position="128"/>
    </location>
    <ligand>
        <name>L-histidine</name>
        <dbReference type="ChEBI" id="CHEBI:57595"/>
    </ligand>
</feature>
<dbReference type="InterPro" id="IPR045864">
    <property type="entry name" value="aa-tRNA-synth_II/BPL/LPL"/>
</dbReference>
<dbReference type="Gene3D" id="3.40.50.800">
    <property type="entry name" value="Anticodon-binding domain"/>
    <property type="match status" value="1"/>
</dbReference>
<comment type="catalytic activity">
    <reaction evidence="9 10">
        <text>tRNA(His) + L-histidine + ATP = L-histidyl-tRNA(His) + AMP + diphosphate + H(+)</text>
        <dbReference type="Rhea" id="RHEA:17313"/>
        <dbReference type="Rhea" id="RHEA-COMP:9665"/>
        <dbReference type="Rhea" id="RHEA-COMP:9689"/>
        <dbReference type="ChEBI" id="CHEBI:15378"/>
        <dbReference type="ChEBI" id="CHEBI:30616"/>
        <dbReference type="ChEBI" id="CHEBI:33019"/>
        <dbReference type="ChEBI" id="CHEBI:57595"/>
        <dbReference type="ChEBI" id="CHEBI:78442"/>
        <dbReference type="ChEBI" id="CHEBI:78527"/>
        <dbReference type="ChEBI" id="CHEBI:456215"/>
        <dbReference type="EC" id="6.1.1.21"/>
    </reaction>
</comment>
<dbReference type="Pfam" id="PF03129">
    <property type="entry name" value="HGTP_anticodon"/>
    <property type="match status" value="1"/>
</dbReference>
<keyword evidence="7 10" id="KW-0648">Protein biosynthesis</keyword>
<evidence type="ECO:0000256" key="2">
    <source>
        <dbReference type="ARBA" id="ARBA00011738"/>
    </source>
</evidence>
<evidence type="ECO:0000256" key="6">
    <source>
        <dbReference type="ARBA" id="ARBA00022840"/>
    </source>
</evidence>
<evidence type="ECO:0000256" key="1">
    <source>
        <dbReference type="ARBA" id="ARBA00008226"/>
    </source>
</evidence>
<dbReference type="HAMAP" id="MF_00127">
    <property type="entry name" value="His_tRNA_synth"/>
    <property type="match status" value="1"/>
</dbReference>
<evidence type="ECO:0000256" key="10">
    <source>
        <dbReference type="HAMAP-Rule" id="MF_00127"/>
    </source>
</evidence>
<dbReference type="EMBL" id="PDNU01000069">
    <property type="protein sequence ID" value="PHK93092.1"/>
    <property type="molecule type" value="Genomic_DNA"/>
</dbReference>
<dbReference type="InterPro" id="IPR006195">
    <property type="entry name" value="aa-tRNA-synth_II"/>
</dbReference>
<keyword evidence="5 10" id="KW-0547">Nucleotide-binding</keyword>
<dbReference type="GO" id="GO:0006427">
    <property type="term" value="P:histidyl-tRNA aminoacylation"/>
    <property type="evidence" value="ECO:0007669"/>
    <property type="project" value="UniProtKB-UniRule"/>
</dbReference>
<dbReference type="PANTHER" id="PTHR43707:SF1">
    <property type="entry name" value="HISTIDINE--TRNA LIGASE, MITOCHONDRIAL-RELATED"/>
    <property type="match status" value="1"/>
</dbReference>
<sequence>MQPVRGTKDLIGEAFRRHHHVIETARHVTTLYGLEEWSTPIFEATGVFARSLGETSDVVSKEMYTFEDRGGDSVTLRPENTAGICRALVSNGLTQGGLPRKVFYAGPMFRYERPQKGRYRQFHQIGAEILGAAEPLADAEVIACGWQILQHLGIDDGVVLEINTLGDAPSRDAYRAALVAYFTQHRDKLSADSQVRLEKNPMRILDSKDAGDKALVAGAPTIHEHLTPEAAAFYAAVKRHLDLFGVPYRDNPRIVRGLDYYSHTAFEFVTDRLGAQGTVMAGGRYDGLVQEMGGPPTPCVGWAAGVERLAELLAETPEASPPVAVIPVSPAEEGPAIALTQTLRASGVPAEIAYKGNLKKRMERANRTGAQAAVILGEREVAEGVVVVRNLSDGTQERVGMPGLLSALAAAGVVDAMLEQVVEGLEEGLGPDPEDAED</sequence>
<evidence type="ECO:0000256" key="9">
    <source>
        <dbReference type="ARBA" id="ARBA00047639"/>
    </source>
</evidence>
<gene>
    <name evidence="10" type="primary">hisS</name>
    <name evidence="13" type="ORF">CR162_20420</name>
</gene>
<keyword evidence="4 10" id="KW-0436">Ligase</keyword>
<evidence type="ECO:0000256" key="3">
    <source>
        <dbReference type="ARBA" id="ARBA00022490"/>
    </source>
</evidence>
<dbReference type="InterPro" id="IPR004516">
    <property type="entry name" value="HisRS/HisZ"/>
</dbReference>
<feature type="binding site" evidence="11">
    <location>
        <position position="256"/>
    </location>
    <ligand>
        <name>L-histidine</name>
        <dbReference type="ChEBI" id="CHEBI:57595"/>
    </ligand>
</feature>
<evidence type="ECO:0000256" key="5">
    <source>
        <dbReference type="ARBA" id="ARBA00022741"/>
    </source>
</evidence>
<dbReference type="Proteomes" id="UP000223527">
    <property type="component" value="Unassembled WGS sequence"/>
</dbReference>
<dbReference type="PIRSF" id="PIRSF001549">
    <property type="entry name" value="His-tRNA_synth"/>
    <property type="match status" value="1"/>
</dbReference>
<dbReference type="AlphaFoldDB" id="A0A2C6XX28"/>
<evidence type="ECO:0000259" key="12">
    <source>
        <dbReference type="PROSITE" id="PS50862"/>
    </source>
</evidence>
<evidence type="ECO:0000256" key="8">
    <source>
        <dbReference type="ARBA" id="ARBA00023146"/>
    </source>
</evidence>
<dbReference type="PROSITE" id="PS50862">
    <property type="entry name" value="AA_TRNA_LIGASE_II"/>
    <property type="match status" value="1"/>
</dbReference>
<evidence type="ECO:0000256" key="11">
    <source>
        <dbReference type="PIRSR" id="PIRSR001549-1"/>
    </source>
</evidence>
<dbReference type="PANTHER" id="PTHR43707">
    <property type="entry name" value="HISTIDYL-TRNA SYNTHETASE"/>
    <property type="match status" value="1"/>
</dbReference>
<dbReference type="InterPro" id="IPR041715">
    <property type="entry name" value="HisRS-like_core"/>
</dbReference>
<evidence type="ECO:0000313" key="13">
    <source>
        <dbReference type="EMBL" id="PHK93092.1"/>
    </source>
</evidence>
<keyword evidence="8 10" id="KW-0030">Aminoacyl-tRNA synthetase</keyword>
<comment type="subunit">
    <text evidence="2 10">Homodimer.</text>
</comment>
<organism evidence="13 14">
    <name type="scientific">Teichococcus rhizosphaerae</name>
    <dbReference type="NCBI Taxonomy" id="1335062"/>
    <lineage>
        <taxon>Bacteria</taxon>
        <taxon>Pseudomonadati</taxon>
        <taxon>Pseudomonadota</taxon>
        <taxon>Alphaproteobacteria</taxon>
        <taxon>Acetobacterales</taxon>
        <taxon>Roseomonadaceae</taxon>
        <taxon>Roseomonas</taxon>
    </lineage>
</organism>
<dbReference type="OrthoDB" id="9800814at2"/>
<accession>A0A2C6XX28</accession>
<evidence type="ECO:0000256" key="7">
    <source>
        <dbReference type="ARBA" id="ARBA00022917"/>
    </source>
</evidence>
<dbReference type="SUPFAM" id="SSF52954">
    <property type="entry name" value="Class II aaRS ABD-related"/>
    <property type="match status" value="1"/>
</dbReference>
<feature type="binding site" evidence="11">
    <location>
        <begin position="79"/>
        <end position="81"/>
    </location>
    <ligand>
        <name>L-histidine</name>
        <dbReference type="ChEBI" id="CHEBI:57595"/>
    </ligand>
</feature>
<dbReference type="SUPFAM" id="SSF55681">
    <property type="entry name" value="Class II aaRS and biotin synthetases"/>
    <property type="match status" value="1"/>
</dbReference>
<comment type="subcellular location">
    <subcellularLocation>
        <location evidence="10">Cytoplasm</location>
    </subcellularLocation>
</comment>
<name>A0A2C6XX28_9PROT</name>
<evidence type="ECO:0000256" key="4">
    <source>
        <dbReference type="ARBA" id="ARBA00022598"/>
    </source>
</evidence>
<keyword evidence="6 10" id="KW-0067">ATP-binding</keyword>
<proteinExistence type="inferred from homology"/>
<feature type="binding site" evidence="11">
    <location>
        <begin position="260"/>
        <end position="261"/>
    </location>
    <ligand>
        <name>L-histidine</name>
        <dbReference type="ChEBI" id="CHEBI:57595"/>
    </ligand>
</feature>
<dbReference type="Pfam" id="PF13393">
    <property type="entry name" value="tRNA-synt_His"/>
    <property type="match status" value="1"/>
</dbReference>
<keyword evidence="3 10" id="KW-0963">Cytoplasm</keyword>
<reference evidence="13 14" key="1">
    <citation type="submission" date="2017-10" db="EMBL/GenBank/DDBJ databases">
        <authorList>
            <person name="Banno H."/>
            <person name="Chua N.-H."/>
        </authorList>
    </citation>
    <scope>NUCLEOTIDE SEQUENCE [LARGE SCALE GENOMIC DNA]</scope>
    <source>
        <strain evidence="13 14">YW11</strain>
    </source>
</reference>
<feature type="binding site" evidence="11">
    <location>
        <position position="124"/>
    </location>
    <ligand>
        <name>L-histidine</name>
        <dbReference type="ChEBI" id="CHEBI:57595"/>
    </ligand>
</feature>
<keyword evidence="14" id="KW-1185">Reference proteome</keyword>
<protein>
    <recommendedName>
        <fullName evidence="10">Histidine--tRNA ligase</fullName>
        <ecNumber evidence="10">6.1.1.21</ecNumber>
    </recommendedName>
    <alternativeName>
        <fullName evidence="10">Histidyl-tRNA synthetase</fullName>
        <shortName evidence="10">HisRS</shortName>
    </alternativeName>
</protein>
<comment type="caution">
    <text evidence="13">The sequence shown here is derived from an EMBL/GenBank/DDBJ whole genome shotgun (WGS) entry which is preliminary data.</text>
</comment>
<dbReference type="InterPro" id="IPR015807">
    <property type="entry name" value="His-tRNA-ligase"/>
</dbReference>
<dbReference type="EC" id="6.1.1.21" evidence="10"/>
<dbReference type="CDD" id="cd00859">
    <property type="entry name" value="HisRS_anticodon"/>
    <property type="match status" value="1"/>
</dbReference>
<dbReference type="Gene3D" id="3.30.930.10">
    <property type="entry name" value="Bira Bifunctional Protein, Domain 2"/>
    <property type="match status" value="1"/>
</dbReference>